<keyword evidence="1" id="KW-0812">Transmembrane</keyword>
<name>A0A1F6DFE9_9BACT</name>
<gene>
    <name evidence="3" type="ORF">A2765_01145</name>
</gene>
<feature type="chain" id="PRO_5009523806" description="DoxX family protein" evidence="2">
    <location>
        <begin position="21"/>
        <end position="346"/>
    </location>
</feature>
<sequence>MQRLLLFVAALFFAPMIALAHEVYVLEPQVVDKDLSMPSLQVFSIITAHAGSFFFWAFIGLWAILTVFSIRISKGLEAGLDPILAVLRKYAPLAARLTLGIAITASGYFGAMFGPELPLADFLSPAGAHIAQVLLIVTGTLITAGLLTRLASMLLILFYLGMWSHYGFYMLTYVNYFGEMILTLILGNSTFALDRYFHHLYPHTIHRLVNWMERHAFVILRGAFGISLIFASMYAKFLHAQLAIDTVITYHLTDYFPFEPSFIVLGAFCIELLAGLFFLFGIEIRFASLFLLFWLTLSLLYFGEAVWPHIVLAGTAIAIFMHGYDKYTLEWSLMRRRNKHARAPML</sequence>
<evidence type="ECO:0000313" key="3">
    <source>
        <dbReference type="EMBL" id="OGG60158.1"/>
    </source>
</evidence>
<feature type="transmembrane region" description="Helical" evidence="1">
    <location>
        <begin position="180"/>
        <end position="197"/>
    </location>
</feature>
<feature type="signal peptide" evidence="2">
    <location>
        <begin position="1"/>
        <end position="20"/>
    </location>
</feature>
<feature type="transmembrane region" description="Helical" evidence="1">
    <location>
        <begin position="93"/>
        <end position="114"/>
    </location>
</feature>
<reference evidence="3 4" key="1">
    <citation type="journal article" date="2016" name="Nat. Commun.">
        <title>Thousands of microbial genomes shed light on interconnected biogeochemical processes in an aquifer system.</title>
        <authorList>
            <person name="Anantharaman K."/>
            <person name="Brown C.T."/>
            <person name="Hug L.A."/>
            <person name="Sharon I."/>
            <person name="Castelle C.J."/>
            <person name="Probst A.J."/>
            <person name="Thomas B.C."/>
            <person name="Singh A."/>
            <person name="Wilkins M.J."/>
            <person name="Karaoz U."/>
            <person name="Brodie E.L."/>
            <person name="Williams K.H."/>
            <person name="Hubbard S.S."/>
            <person name="Banfield J.F."/>
        </authorList>
    </citation>
    <scope>NUCLEOTIDE SEQUENCE [LARGE SCALE GENOMIC DNA]</scope>
</reference>
<feature type="transmembrane region" description="Helical" evidence="1">
    <location>
        <begin position="218"/>
        <end position="235"/>
    </location>
</feature>
<protein>
    <recommendedName>
        <fullName evidence="5">DoxX family protein</fullName>
    </recommendedName>
</protein>
<feature type="transmembrane region" description="Helical" evidence="1">
    <location>
        <begin position="44"/>
        <end position="72"/>
    </location>
</feature>
<proteinExistence type="predicted"/>
<accession>A0A1F6DFE9</accession>
<feature type="transmembrane region" description="Helical" evidence="1">
    <location>
        <begin position="154"/>
        <end position="174"/>
    </location>
</feature>
<dbReference type="Proteomes" id="UP000176377">
    <property type="component" value="Unassembled WGS sequence"/>
</dbReference>
<evidence type="ECO:0000313" key="4">
    <source>
        <dbReference type="Proteomes" id="UP000176377"/>
    </source>
</evidence>
<feature type="transmembrane region" description="Helical" evidence="1">
    <location>
        <begin position="255"/>
        <end position="279"/>
    </location>
</feature>
<comment type="caution">
    <text evidence="3">The sequence shown here is derived from an EMBL/GenBank/DDBJ whole genome shotgun (WGS) entry which is preliminary data.</text>
</comment>
<evidence type="ECO:0008006" key="5">
    <source>
        <dbReference type="Google" id="ProtNLM"/>
    </source>
</evidence>
<keyword evidence="1" id="KW-0472">Membrane</keyword>
<dbReference type="EMBL" id="MFLA01000013">
    <property type="protein sequence ID" value="OGG60158.1"/>
    <property type="molecule type" value="Genomic_DNA"/>
</dbReference>
<evidence type="ECO:0000256" key="1">
    <source>
        <dbReference type="SAM" id="Phobius"/>
    </source>
</evidence>
<organism evidence="3 4">
    <name type="scientific">Candidatus Kaiserbacteria bacterium RIFCSPHIGHO2_01_FULL_56_24</name>
    <dbReference type="NCBI Taxonomy" id="1798487"/>
    <lineage>
        <taxon>Bacteria</taxon>
        <taxon>Candidatus Kaiseribacteriota</taxon>
    </lineage>
</organism>
<feature type="transmembrane region" description="Helical" evidence="1">
    <location>
        <begin position="286"/>
        <end position="303"/>
    </location>
</feature>
<evidence type="ECO:0000256" key="2">
    <source>
        <dbReference type="SAM" id="SignalP"/>
    </source>
</evidence>
<feature type="transmembrane region" description="Helical" evidence="1">
    <location>
        <begin position="126"/>
        <end position="147"/>
    </location>
</feature>
<keyword evidence="1" id="KW-1133">Transmembrane helix</keyword>
<dbReference type="AlphaFoldDB" id="A0A1F6DFE9"/>
<keyword evidence="2" id="KW-0732">Signal</keyword>